<dbReference type="Proteomes" id="UP000032160">
    <property type="component" value="Chromosome I"/>
</dbReference>
<dbReference type="KEGG" id="pect:BN1012_Phect2313"/>
<dbReference type="Pfam" id="PF12680">
    <property type="entry name" value="SnoaL_2"/>
    <property type="match status" value="1"/>
</dbReference>
<dbReference type="InterPro" id="IPR032710">
    <property type="entry name" value="NTF2-like_dom_sf"/>
</dbReference>
<dbReference type="SUPFAM" id="SSF54427">
    <property type="entry name" value="NTF2-like"/>
    <property type="match status" value="1"/>
</dbReference>
<dbReference type="EMBL" id="HG966617">
    <property type="protein sequence ID" value="CDO60526.1"/>
    <property type="molecule type" value="Genomic_DNA"/>
</dbReference>
<dbReference type="Gene3D" id="3.10.450.50">
    <property type="match status" value="1"/>
</dbReference>
<protein>
    <recommendedName>
        <fullName evidence="1">SnoaL-like domain-containing protein</fullName>
    </recommendedName>
</protein>
<dbReference type="AlphaFoldDB" id="X5MNX0"/>
<evidence type="ECO:0000313" key="2">
    <source>
        <dbReference type="EMBL" id="CDO60526.1"/>
    </source>
</evidence>
<dbReference type="InterPro" id="IPR037401">
    <property type="entry name" value="SnoaL-like"/>
</dbReference>
<organism evidence="2 3">
    <name type="scientific">Candidatus Phaeomarinibacter ectocarpi</name>
    <dbReference type="NCBI Taxonomy" id="1458461"/>
    <lineage>
        <taxon>Bacteria</taxon>
        <taxon>Pseudomonadati</taxon>
        <taxon>Pseudomonadota</taxon>
        <taxon>Alphaproteobacteria</taxon>
        <taxon>Hyphomicrobiales</taxon>
        <taxon>Parvibaculaceae</taxon>
        <taxon>Candidatus Phaeomarinibacter</taxon>
    </lineage>
</organism>
<evidence type="ECO:0000313" key="3">
    <source>
        <dbReference type="Proteomes" id="UP000032160"/>
    </source>
</evidence>
<name>X5MNX0_9HYPH</name>
<keyword evidence="3" id="KW-1185">Reference proteome</keyword>
<dbReference type="HOGENOM" id="CLU_1756027_0_0_5"/>
<sequence>MVITIELIDPDWRTQMTEMLQTWRDFLDTFNTACETDEWSPLEPFLTEDVQYRVTGMFMACHIQGRAAVIAGFAKSIRGFDRKFDSRQHEPVGVKTYDPDTVSAIAWGRYQKAGLPDVRIAAHGFWHFRDGKINAMTDVWDVTLVENQQALAWLAEHGSYMDASYV</sequence>
<accession>X5MNX0</accession>
<evidence type="ECO:0000259" key="1">
    <source>
        <dbReference type="Pfam" id="PF12680"/>
    </source>
</evidence>
<feature type="domain" description="SnoaL-like" evidence="1">
    <location>
        <begin position="29"/>
        <end position="134"/>
    </location>
</feature>
<proteinExistence type="predicted"/>
<reference evidence="2 3" key="1">
    <citation type="journal article" date="2014" name="Front. Genet.">
        <title>Genome and metabolic network of "Candidatus Phaeomarinobacter ectocarpi" Ec32, a new candidate genus of Alphaproteobacteria frequently associated with brown algae.</title>
        <authorList>
            <person name="Dittami S.M."/>
            <person name="Barbeyron T."/>
            <person name="Boyen C."/>
            <person name="Cambefort J."/>
            <person name="Collet G."/>
            <person name="Delage L."/>
            <person name="Gobet A."/>
            <person name="Groisillier A."/>
            <person name="Leblanc C."/>
            <person name="Michel G."/>
            <person name="Scornet D."/>
            <person name="Siegel A."/>
            <person name="Tapia J.E."/>
            <person name="Tonon T."/>
        </authorList>
    </citation>
    <scope>NUCLEOTIDE SEQUENCE [LARGE SCALE GENOMIC DNA]</scope>
    <source>
        <strain evidence="2 3">Ec32</strain>
    </source>
</reference>
<gene>
    <name evidence="2" type="ORF">BN1012_Phect2313</name>
</gene>